<dbReference type="InterPro" id="IPR001841">
    <property type="entry name" value="Znf_RING"/>
</dbReference>
<protein>
    <submittedName>
        <fullName evidence="8">Unplaced genomic scaffold PAXINscaffold_13, whole genome shotgun sequence</fullName>
    </submittedName>
</protein>
<dbReference type="Pfam" id="PF03105">
    <property type="entry name" value="SPX"/>
    <property type="match status" value="1"/>
</dbReference>
<evidence type="ECO:0000259" key="7">
    <source>
        <dbReference type="PROSITE" id="PS51382"/>
    </source>
</evidence>
<gene>
    <name evidence="8" type="ORF">PAXINDRAFT_168776</name>
</gene>
<dbReference type="Gene3D" id="3.30.40.10">
    <property type="entry name" value="Zinc/RING finger domain, C3HC4 (zinc finger)"/>
    <property type="match status" value="1"/>
</dbReference>
<evidence type="ECO:0000256" key="3">
    <source>
        <dbReference type="ARBA" id="ARBA00022833"/>
    </source>
</evidence>
<feature type="domain" description="SPX" evidence="7">
    <location>
        <begin position="1"/>
        <end position="348"/>
    </location>
</feature>
<evidence type="ECO:0000313" key="8">
    <source>
        <dbReference type="EMBL" id="KIJ15735.1"/>
    </source>
</evidence>
<sequence>MHFSKTYTQLLLSLPPELRDNAVEYRQLKKLINQVVTELNSLGLNPSVLQKLLEHGETIVGSASFRELGESLQCVTSEEDSSESHQPTVVYEIASKSTYLEPRLRLLLNHPHDAATGLSTEQHTHSPIPDKDLESILHALQLHSVILDDETHTLNDISKQTDLIIPLPSDTAFFQLLTSTLSSLSEHFDGLYDNFNSTVTALAGAISSRARPTSSSAPRSFSVYSLAASNVSHVRPSSGGKSDLYTWREVFQLYVEAEVFEGIGEVNRGERSVEEAEKRLQAFERRIKEKKGSLRLSGSTEALDLFMTLNLFILDVKKLQSANAEATRKILKKHTKRTALPIPSHLISQWNGPIPAPSSTDLALIPQPPTSLPRLLVQAIGETLLPVVPHIDDYSCLICTSIAFKPIRLGCGHLFCVRCLVKLQKRAKPNCPMCRAHTVLKADRNNVDYALLNFMSDWFPLESREKLRANEREAAQEELDELGLSGSSGCSIM</sequence>
<feature type="coiled-coil region" evidence="5">
    <location>
        <begin position="266"/>
        <end position="293"/>
    </location>
</feature>
<dbReference type="PROSITE" id="PS50089">
    <property type="entry name" value="ZF_RING_2"/>
    <property type="match status" value="1"/>
</dbReference>
<dbReference type="Pfam" id="PF13920">
    <property type="entry name" value="zf-C3HC4_3"/>
    <property type="match status" value="1"/>
</dbReference>
<keyword evidence="5" id="KW-0175">Coiled coil</keyword>
<keyword evidence="1" id="KW-0479">Metal-binding</keyword>
<dbReference type="PROSITE" id="PS00518">
    <property type="entry name" value="ZF_RING_1"/>
    <property type="match status" value="1"/>
</dbReference>
<dbReference type="OrthoDB" id="5588846at2759"/>
<dbReference type="SMART" id="SM00184">
    <property type="entry name" value="RING"/>
    <property type="match status" value="1"/>
</dbReference>
<reference evidence="8 9" key="1">
    <citation type="submission" date="2014-06" db="EMBL/GenBank/DDBJ databases">
        <authorList>
            <consortium name="DOE Joint Genome Institute"/>
            <person name="Kuo A."/>
            <person name="Kohler A."/>
            <person name="Nagy L.G."/>
            <person name="Floudas D."/>
            <person name="Copeland A."/>
            <person name="Barry K.W."/>
            <person name="Cichocki N."/>
            <person name="Veneault-Fourrey C."/>
            <person name="LaButti K."/>
            <person name="Lindquist E.A."/>
            <person name="Lipzen A."/>
            <person name="Lundell T."/>
            <person name="Morin E."/>
            <person name="Murat C."/>
            <person name="Sun H."/>
            <person name="Tunlid A."/>
            <person name="Henrissat B."/>
            <person name="Grigoriev I.V."/>
            <person name="Hibbett D.S."/>
            <person name="Martin F."/>
            <person name="Nordberg H.P."/>
            <person name="Cantor M.N."/>
            <person name="Hua S.X."/>
        </authorList>
    </citation>
    <scope>NUCLEOTIDE SEQUENCE [LARGE SCALE GENOMIC DNA]</scope>
    <source>
        <strain evidence="8 9">ATCC 200175</strain>
    </source>
</reference>
<dbReference type="HOGENOM" id="CLU_017137_2_1_1"/>
<dbReference type="EMBL" id="KN819335">
    <property type="protein sequence ID" value="KIJ15735.1"/>
    <property type="molecule type" value="Genomic_DNA"/>
</dbReference>
<dbReference type="Proteomes" id="UP000053647">
    <property type="component" value="Unassembled WGS sequence"/>
</dbReference>
<proteinExistence type="predicted"/>
<keyword evidence="9" id="KW-1185">Reference proteome</keyword>
<name>A0A0C9TJF6_PAXIN</name>
<dbReference type="PROSITE" id="PS51382">
    <property type="entry name" value="SPX"/>
    <property type="match status" value="1"/>
</dbReference>
<reference evidence="9" key="2">
    <citation type="submission" date="2015-01" db="EMBL/GenBank/DDBJ databases">
        <title>Evolutionary Origins and Diversification of the Mycorrhizal Mutualists.</title>
        <authorList>
            <consortium name="DOE Joint Genome Institute"/>
            <consortium name="Mycorrhizal Genomics Consortium"/>
            <person name="Kohler A."/>
            <person name="Kuo A."/>
            <person name="Nagy L.G."/>
            <person name="Floudas D."/>
            <person name="Copeland A."/>
            <person name="Barry K.W."/>
            <person name="Cichocki N."/>
            <person name="Veneault-Fourrey C."/>
            <person name="LaButti K."/>
            <person name="Lindquist E.A."/>
            <person name="Lipzen A."/>
            <person name="Lundell T."/>
            <person name="Morin E."/>
            <person name="Murat C."/>
            <person name="Riley R."/>
            <person name="Ohm R."/>
            <person name="Sun H."/>
            <person name="Tunlid A."/>
            <person name="Henrissat B."/>
            <person name="Grigoriev I.V."/>
            <person name="Hibbett D.S."/>
            <person name="Martin F."/>
        </authorList>
    </citation>
    <scope>NUCLEOTIDE SEQUENCE [LARGE SCALE GENOMIC DNA]</scope>
    <source>
        <strain evidence="9">ATCC 200175</strain>
    </source>
</reference>
<dbReference type="GO" id="GO:0008270">
    <property type="term" value="F:zinc ion binding"/>
    <property type="evidence" value="ECO:0007669"/>
    <property type="project" value="UniProtKB-KW"/>
</dbReference>
<evidence type="ECO:0000256" key="5">
    <source>
        <dbReference type="SAM" id="Coils"/>
    </source>
</evidence>
<dbReference type="PANTHER" id="PTHR23327:SF51">
    <property type="entry name" value="TRANSCRIPTIONAL REGULATOR OF YEAST FORM ADHERENCE 3"/>
    <property type="match status" value="1"/>
</dbReference>
<dbReference type="AlphaFoldDB" id="A0A0C9TJF6"/>
<dbReference type="InterPro" id="IPR004331">
    <property type="entry name" value="SPX_dom"/>
</dbReference>
<keyword evidence="2 4" id="KW-0863">Zinc-finger</keyword>
<dbReference type="SUPFAM" id="SSF57850">
    <property type="entry name" value="RING/U-box"/>
    <property type="match status" value="1"/>
</dbReference>
<evidence type="ECO:0000256" key="2">
    <source>
        <dbReference type="ARBA" id="ARBA00022771"/>
    </source>
</evidence>
<evidence type="ECO:0000256" key="1">
    <source>
        <dbReference type="ARBA" id="ARBA00022723"/>
    </source>
</evidence>
<dbReference type="InterPro" id="IPR017907">
    <property type="entry name" value="Znf_RING_CS"/>
</dbReference>
<evidence type="ECO:0000256" key="4">
    <source>
        <dbReference type="PROSITE-ProRule" id="PRU00175"/>
    </source>
</evidence>
<feature type="domain" description="RING-type" evidence="6">
    <location>
        <begin position="396"/>
        <end position="435"/>
    </location>
</feature>
<evidence type="ECO:0000259" key="6">
    <source>
        <dbReference type="PROSITE" id="PS50089"/>
    </source>
</evidence>
<dbReference type="PANTHER" id="PTHR23327">
    <property type="entry name" value="RING FINGER PROTEIN 127"/>
    <property type="match status" value="1"/>
</dbReference>
<evidence type="ECO:0000313" key="9">
    <source>
        <dbReference type="Proteomes" id="UP000053647"/>
    </source>
</evidence>
<keyword evidence="3" id="KW-0862">Zinc</keyword>
<dbReference type="InterPro" id="IPR013083">
    <property type="entry name" value="Znf_RING/FYVE/PHD"/>
</dbReference>
<accession>A0A0C9TJF6</accession>
<organism evidence="8 9">
    <name type="scientific">Paxillus involutus ATCC 200175</name>
    <dbReference type="NCBI Taxonomy" id="664439"/>
    <lineage>
        <taxon>Eukaryota</taxon>
        <taxon>Fungi</taxon>
        <taxon>Dikarya</taxon>
        <taxon>Basidiomycota</taxon>
        <taxon>Agaricomycotina</taxon>
        <taxon>Agaricomycetes</taxon>
        <taxon>Agaricomycetidae</taxon>
        <taxon>Boletales</taxon>
        <taxon>Paxilineae</taxon>
        <taxon>Paxillaceae</taxon>
        <taxon>Paxillus</taxon>
    </lineage>
</organism>